<keyword evidence="2" id="KW-1185">Reference proteome</keyword>
<name>A0A484L983_9ASTE</name>
<protein>
    <submittedName>
        <fullName evidence="1">Uncharacterized protein</fullName>
    </submittedName>
</protein>
<dbReference type="Proteomes" id="UP000595140">
    <property type="component" value="Unassembled WGS sequence"/>
</dbReference>
<organism evidence="1 2">
    <name type="scientific">Cuscuta campestris</name>
    <dbReference type="NCBI Taxonomy" id="132261"/>
    <lineage>
        <taxon>Eukaryota</taxon>
        <taxon>Viridiplantae</taxon>
        <taxon>Streptophyta</taxon>
        <taxon>Embryophyta</taxon>
        <taxon>Tracheophyta</taxon>
        <taxon>Spermatophyta</taxon>
        <taxon>Magnoliopsida</taxon>
        <taxon>eudicotyledons</taxon>
        <taxon>Gunneridae</taxon>
        <taxon>Pentapetalae</taxon>
        <taxon>asterids</taxon>
        <taxon>lamiids</taxon>
        <taxon>Solanales</taxon>
        <taxon>Convolvulaceae</taxon>
        <taxon>Cuscuteae</taxon>
        <taxon>Cuscuta</taxon>
        <taxon>Cuscuta subgen. Grammica</taxon>
        <taxon>Cuscuta sect. Cleistogrammica</taxon>
    </lineage>
</organism>
<dbReference type="EMBL" id="OOIL02001117">
    <property type="protein sequence ID" value="VFQ72947.1"/>
    <property type="molecule type" value="Genomic_DNA"/>
</dbReference>
<sequence length="106" mass="12039">MYNHTTLAQENTKTLHAIIHNWCKFVMTQIFGAITNDKPLPYALLVMAILDEYNMKTDVGPKQKGTKYWEIDESSFHSGIEDVPFPPSRPCRKALAPSLNLESLSE</sequence>
<reference evidence="1 2" key="1">
    <citation type="submission" date="2018-04" db="EMBL/GenBank/DDBJ databases">
        <authorList>
            <person name="Vogel A."/>
        </authorList>
    </citation>
    <scope>NUCLEOTIDE SEQUENCE [LARGE SCALE GENOMIC DNA]</scope>
</reference>
<evidence type="ECO:0000313" key="1">
    <source>
        <dbReference type="EMBL" id="VFQ72947.1"/>
    </source>
</evidence>
<accession>A0A484L983</accession>
<gene>
    <name evidence="1" type="ORF">CCAM_LOCUS14723</name>
</gene>
<evidence type="ECO:0000313" key="2">
    <source>
        <dbReference type="Proteomes" id="UP000595140"/>
    </source>
</evidence>
<proteinExistence type="predicted"/>
<dbReference type="AlphaFoldDB" id="A0A484L983"/>